<dbReference type="SUPFAM" id="SSF53756">
    <property type="entry name" value="UDP-Glycosyltransferase/glycogen phosphorylase"/>
    <property type="match status" value="1"/>
</dbReference>
<feature type="domain" description="Glycosyltransferase subfamily 4-like N-terminal" evidence="2">
    <location>
        <begin position="117"/>
        <end position="186"/>
    </location>
</feature>
<gene>
    <name evidence="3" type="ORF">MNBD_GAMMA13-1919</name>
</gene>
<organism evidence="3">
    <name type="scientific">hydrothermal vent metagenome</name>
    <dbReference type="NCBI Taxonomy" id="652676"/>
    <lineage>
        <taxon>unclassified sequences</taxon>
        <taxon>metagenomes</taxon>
        <taxon>ecological metagenomes</taxon>
    </lineage>
</organism>
<dbReference type="EMBL" id="UOFK01000277">
    <property type="protein sequence ID" value="VAW81747.1"/>
    <property type="molecule type" value="Genomic_DNA"/>
</dbReference>
<evidence type="ECO:0000313" key="3">
    <source>
        <dbReference type="EMBL" id="VAW81747.1"/>
    </source>
</evidence>
<dbReference type="GO" id="GO:0016757">
    <property type="term" value="F:glycosyltransferase activity"/>
    <property type="evidence" value="ECO:0007669"/>
    <property type="project" value="InterPro"/>
</dbReference>
<dbReference type="AlphaFoldDB" id="A0A3B0Z2L0"/>
<dbReference type="InterPro" id="IPR001296">
    <property type="entry name" value="Glyco_trans_1"/>
</dbReference>
<keyword evidence="3" id="KW-0808">Transferase</keyword>
<name>A0A3B0Z2L0_9ZZZZ</name>
<dbReference type="InterPro" id="IPR028098">
    <property type="entry name" value="Glyco_trans_4-like_N"/>
</dbReference>
<dbReference type="PANTHER" id="PTHR12526">
    <property type="entry name" value="GLYCOSYLTRANSFERASE"/>
    <property type="match status" value="1"/>
</dbReference>
<dbReference type="Pfam" id="PF00534">
    <property type="entry name" value="Glycos_transf_1"/>
    <property type="match status" value="1"/>
</dbReference>
<dbReference type="Pfam" id="PF13439">
    <property type="entry name" value="Glyco_transf_4"/>
    <property type="match status" value="1"/>
</dbReference>
<dbReference type="SUPFAM" id="SSF48208">
    <property type="entry name" value="Six-hairpin glycosidases"/>
    <property type="match status" value="1"/>
</dbReference>
<accession>A0A3B0Z2L0</accession>
<evidence type="ECO:0000259" key="2">
    <source>
        <dbReference type="Pfam" id="PF13439"/>
    </source>
</evidence>
<dbReference type="PANTHER" id="PTHR12526:SF572">
    <property type="entry name" value="BLL5144 PROTEIN"/>
    <property type="match status" value="1"/>
</dbReference>
<dbReference type="CDD" id="cd03822">
    <property type="entry name" value="GT4_mannosyltransferase-like"/>
    <property type="match status" value="1"/>
</dbReference>
<protein>
    <submittedName>
        <fullName evidence="3">Glycosyltransferase</fullName>
    </submittedName>
</protein>
<evidence type="ECO:0000259" key="1">
    <source>
        <dbReference type="Pfam" id="PF00534"/>
    </source>
</evidence>
<dbReference type="Gene3D" id="3.40.50.2000">
    <property type="entry name" value="Glycogen Phosphorylase B"/>
    <property type="match status" value="2"/>
</dbReference>
<dbReference type="InterPro" id="IPR008928">
    <property type="entry name" value="6-hairpin_glycosidase_sf"/>
</dbReference>
<reference evidence="3" key="1">
    <citation type="submission" date="2018-06" db="EMBL/GenBank/DDBJ databases">
        <authorList>
            <person name="Zhirakovskaya E."/>
        </authorList>
    </citation>
    <scope>NUCLEOTIDE SEQUENCE</scope>
</reference>
<sequence length="781" mass="88232">MASMENLDTTGSQPEWEALKSIVFIGNHLPRQCGIATFTTHLLESIALNAPDKACWAIAMNDRPAGYAYPSQVRFEINQSQLNEYSLAADLCNLNQVDAICLQHEYGIFGGKRGSFIIELLRDLKMPVVTTLHTILKDPTLQDRHIMMQLAEFSDRLVVMSERSVEFLRDIYQVPEEKIALIHHGIPDVPFVESDAYKDKFGVSGKSILLTFGLLSPGKGIEVVIDALPEIVKAHPQVIYMVVGATHPHLKAEQGEDYRNSLHMRAKALGVADHIVFHDRFVADEDLLEFIGAADIYVTPYQNEAQIISGTLAYALGMGKAVVSTPYWHAQELLADDRGRLVPFRDQVALAREVIDLLDHPDACRAIQEKAYRYGRQMIWSDVGRRYLDIFADAKRQRLRKNVPERQLETLGLRQQRLPEIKLEYLRRMTDDTGMFQHAKYTVPDRTHGYCVDDNARALIAVVTLQDLQPLDSALSSPAAIYLSFLGHAFNAKTGRFRNFMSYDRRWLEETGSEDSHGRAVWGLGVAVALGRDKGQVGFAVGLFQRALDATEHFTYPRAIAFAIIGIHAYLSRYSGDSRAKRMRKILSDRLMQKFRDFASDDWPWCEDTLTYDNARLPQALLLSGQWLPDREMLEMGLRALDWLKRVQTDAKGQHFSAIGNHGWYPRSGEKAQFDQQPIEAAAMVDACIEAFNCTRDEEWSAYAYRCLNWYQGENDLRVPLCDHATGGCRDGLEAQGANENQGAESTLCWLMALLAVYNHRGWDRVTPGEEPARSDVQKVS</sequence>
<proteinExistence type="predicted"/>
<dbReference type="GO" id="GO:0005975">
    <property type="term" value="P:carbohydrate metabolic process"/>
    <property type="evidence" value="ECO:0007669"/>
    <property type="project" value="InterPro"/>
</dbReference>
<feature type="domain" description="Glycosyl transferase family 1" evidence="1">
    <location>
        <begin position="198"/>
        <end position="373"/>
    </location>
</feature>